<dbReference type="RefSeq" id="WP_275566456.1">
    <property type="nucleotide sequence ID" value="NZ_JARGYC010000011.1"/>
</dbReference>
<sequence>MQVQDQSAAIAFLSDPATHGGRAVETVETHISHIFLTGDRAYKLKRAVHLPYADFSTPQIRLDGCRKELALNSAITPDLYRRVRRITRTDAGLAFDGDGDLVDAVLEMERFDQTLLLDRMATDGRLSAPLMREVADVVAAAHEQAPVVEDESGAENIAGVLDINHAGFGESHVFSDAEVAEIDSAFRDGLERHRDLLDRRARDGALRRCHGDLHLRNICLFRGRPRLFDCIDFSDRLATVDVLYDLAFLAMDLWHREMTAYANLVVNRYLDAAGGEDGFALLPYFTALRAAVRAHVTATQAEEGDDDKARAARAYYDLALAHLRPAPPRLVAVGGLSGSGKTTVAEALAPHLGAPPGARLLESDRLRKAMFGVPSTTRLPDSAYTPETSDKVYGEMATRAGALLASGAAVVADAVYDRPDRRAAIRSVAESAGVPFQGVWLQAAPEVLRRRLEARQGSDSDATTQVLDAQLRRDPGAMDWIVLSAETDPDDTAAAIRDTRARTR</sequence>
<reference evidence="2" key="1">
    <citation type="submission" date="2023-03" db="EMBL/GenBank/DDBJ databases">
        <title>Multiphase analysis and comparison of six strains from genera Psychromarinibacter, Lutimaribacter, and Maritimibacter, including a novel species: Psychromarinibacter sediminicola sp. nov.</title>
        <authorList>
            <person name="Wang Y.-H."/>
            <person name="Ye M.-Q."/>
            <person name="Du Z.-J."/>
        </authorList>
    </citation>
    <scope>NUCLEOTIDE SEQUENCE</scope>
    <source>
        <strain evidence="2">C21-152</strain>
    </source>
</reference>
<dbReference type="InterPro" id="IPR052732">
    <property type="entry name" value="Cell-binding_unc_protein"/>
</dbReference>
<evidence type="ECO:0000259" key="1">
    <source>
        <dbReference type="Pfam" id="PF01636"/>
    </source>
</evidence>
<dbReference type="InterPro" id="IPR002575">
    <property type="entry name" value="Aminoglycoside_PTrfase"/>
</dbReference>
<dbReference type="EMBL" id="JARGYC010000011">
    <property type="protein sequence ID" value="MDF0600313.1"/>
    <property type="molecule type" value="Genomic_DNA"/>
</dbReference>
<name>A0AAE3NN04_9RHOB</name>
<gene>
    <name evidence="2" type="ORF">P1J78_06190</name>
</gene>
<dbReference type="PANTHER" id="PTHR43883">
    <property type="entry name" value="SLR0207 PROTEIN"/>
    <property type="match status" value="1"/>
</dbReference>
<comment type="caution">
    <text evidence="2">The sequence shown here is derived from an EMBL/GenBank/DDBJ whole genome shotgun (WGS) entry which is preliminary data.</text>
</comment>
<dbReference type="Pfam" id="PF13671">
    <property type="entry name" value="AAA_33"/>
    <property type="match status" value="1"/>
</dbReference>
<protein>
    <submittedName>
        <fullName evidence="2">AAA family ATPase</fullName>
    </submittedName>
</protein>
<evidence type="ECO:0000313" key="3">
    <source>
        <dbReference type="Proteomes" id="UP001220964"/>
    </source>
</evidence>
<feature type="domain" description="Aminoglycoside phosphotransferase" evidence="1">
    <location>
        <begin position="171"/>
        <end position="261"/>
    </location>
</feature>
<keyword evidence="3" id="KW-1185">Reference proteome</keyword>
<dbReference type="Proteomes" id="UP001220964">
    <property type="component" value="Unassembled WGS sequence"/>
</dbReference>
<dbReference type="Gene3D" id="3.40.50.300">
    <property type="entry name" value="P-loop containing nucleotide triphosphate hydrolases"/>
    <property type="match status" value="1"/>
</dbReference>
<organism evidence="2 3">
    <name type="scientific">Psychromarinibacter sediminicola</name>
    <dbReference type="NCBI Taxonomy" id="3033385"/>
    <lineage>
        <taxon>Bacteria</taxon>
        <taxon>Pseudomonadati</taxon>
        <taxon>Pseudomonadota</taxon>
        <taxon>Alphaproteobacteria</taxon>
        <taxon>Rhodobacterales</taxon>
        <taxon>Paracoccaceae</taxon>
        <taxon>Psychromarinibacter</taxon>
    </lineage>
</organism>
<dbReference type="AlphaFoldDB" id="A0AAE3NN04"/>
<dbReference type="SUPFAM" id="SSF56112">
    <property type="entry name" value="Protein kinase-like (PK-like)"/>
    <property type="match status" value="1"/>
</dbReference>
<dbReference type="InterPro" id="IPR011009">
    <property type="entry name" value="Kinase-like_dom_sf"/>
</dbReference>
<dbReference type="PANTHER" id="PTHR43883:SF1">
    <property type="entry name" value="GLUCONOKINASE"/>
    <property type="match status" value="1"/>
</dbReference>
<accession>A0AAE3NN04</accession>
<evidence type="ECO:0000313" key="2">
    <source>
        <dbReference type="EMBL" id="MDF0600313.1"/>
    </source>
</evidence>
<proteinExistence type="predicted"/>
<dbReference type="SUPFAM" id="SSF52540">
    <property type="entry name" value="P-loop containing nucleoside triphosphate hydrolases"/>
    <property type="match status" value="1"/>
</dbReference>
<dbReference type="InterPro" id="IPR027417">
    <property type="entry name" value="P-loop_NTPase"/>
</dbReference>
<dbReference type="Gene3D" id="3.90.1200.10">
    <property type="match status" value="1"/>
</dbReference>
<dbReference type="Pfam" id="PF01636">
    <property type="entry name" value="APH"/>
    <property type="match status" value="1"/>
</dbReference>